<evidence type="ECO:0000313" key="2">
    <source>
        <dbReference type="Proteomes" id="UP000575083"/>
    </source>
</evidence>
<name>A0A7X0PBU3_9BURK</name>
<protein>
    <recommendedName>
        <fullName evidence="3">1-deoxy-D-xylulose-5-phosphate synthase</fullName>
    </recommendedName>
</protein>
<dbReference type="EMBL" id="JACHLK010000002">
    <property type="protein sequence ID" value="MBB6559038.1"/>
    <property type="molecule type" value="Genomic_DNA"/>
</dbReference>
<evidence type="ECO:0008006" key="3">
    <source>
        <dbReference type="Google" id="ProtNLM"/>
    </source>
</evidence>
<reference evidence="1 2" key="1">
    <citation type="submission" date="2020-08" db="EMBL/GenBank/DDBJ databases">
        <title>Functional genomics of gut bacteria from endangered species of beetles.</title>
        <authorList>
            <person name="Carlos-Shanley C."/>
        </authorList>
    </citation>
    <scope>NUCLEOTIDE SEQUENCE [LARGE SCALE GENOMIC DNA]</scope>
    <source>
        <strain evidence="1 2">S00198</strain>
    </source>
</reference>
<dbReference type="Proteomes" id="UP000575083">
    <property type="component" value="Unassembled WGS sequence"/>
</dbReference>
<comment type="caution">
    <text evidence="1">The sequence shown here is derived from an EMBL/GenBank/DDBJ whole genome shotgun (WGS) entry which is preliminary data.</text>
</comment>
<accession>A0A7X0PBU3</accession>
<dbReference type="RefSeq" id="WP_184856433.1">
    <property type="nucleotide sequence ID" value="NZ_JACHLK010000002.1"/>
</dbReference>
<organism evidence="1 2">
    <name type="scientific">Acidovorax soli</name>
    <dbReference type="NCBI Taxonomy" id="592050"/>
    <lineage>
        <taxon>Bacteria</taxon>
        <taxon>Pseudomonadati</taxon>
        <taxon>Pseudomonadota</taxon>
        <taxon>Betaproteobacteria</taxon>
        <taxon>Burkholderiales</taxon>
        <taxon>Comamonadaceae</taxon>
        <taxon>Acidovorax</taxon>
    </lineage>
</organism>
<proteinExistence type="predicted"/>
<gene>
    <name evidence="1" type="ORF">HNP48_001702</name>
</gene>
<sequence length="111" mass="12276">MKPRIMYIESKAGGLTGPARIGRVRFSRTGATLYYAGQSFQSQKGSGFKSNYFDEATGDPYWISGPRKDGRDALYATHIAPAVDADVHDEYWTKVRGFAAPPPIKTKTEAR</sequence>
<evidence type="ECO:0000313" key="1">
    <source>
        <dbReference type="EMBL" id="MBB6559038.1"/>
    </source>
</evidence>
<keyword evidence="2" id="KW-1185">Reference proteome</keyword>
<dbReference type="AlphaFoldDB" id="A0A7X0PBU3"/>